<keyword evidence="1" id="KW-0732">Signal</keyword>
<dbReference type="AlphaFoldDB" id="A0A0S3SA52"/>
<keyword evidence="3" id="KW-1185">Reference proteome</keyword>
<accession>A0A0S3SA52</accession>
<protein>
    <submittedName>
        <fullName evidence="2">Uncharacterized protein</fullName>
    </submittedName>
</protein>
<evidence type="ECO:0000256" key="1">
    <source>
        <dbReference type="SAM" id="SignalP"/>
    </source>
</evidence>
<feature type="chain" id="PRO_5006617919" evidence="1">
    <location>
        <begin position="42"/>
        <end position="78"/>
    </location>
</feature>
<evidence type="ECO:0000313" key="3">
    <source>
        <dbReference type="Proteomes" id="UP000291084"/>
    </source>
</evidence>
<proteinExistence type="predicted"/>
<reference evidence="2 3" key="1">
    <citation type="journal article" date="2015" name="Sci. Rep.">
        <title>The power of single molecule real-time sequencing technology in the de novo assembly of a eukaryotic genome.</title>
        <authorList>
            <person name="Sakai H."/>
            <person name="Naito K."/>
            <person name="Ogiso-Tanaka E."/>
            <person name="Takahashi Y."/>
            <person name="Iseki K."/>
            <person name="Muto C."/>
            <person name="Satou K."/>
            <person name="Teruya K."/>
            <person name="Shiroma A."/>
            <person name="Shimoji M."/>
            <person name="Hirano T."/>
            <person name="Itoh T."/>
            <person name="Kaga A."/>
            <person name="Tomooka N."/>
        </authorList>
    </citation>
    <scope>NUCLEOTIDE SEQUENCE [LARGE SCALE GENOMIC DNA]</scope>
    <source>
        <strain evidence="3">cv. Shumari</strain>
    </source>
</reference>
<evidence type="ECO:0000313" key="2">
    <source>
        <dbReference type="EMBL" id="BAT89671.1"/>
    </source>
</evidence>
<gene>
    <name evidence="2" type="primary">Vigan.06G068900</name>
    <name evidence="2" type="ORF">VIGAN_06068900</name>
</gene>
<organism evidence="2 3">
    <name type="scientific">Vigna angularis var. angularis</name>
    <dbReference type="NCBI Taxonomy" id="157739"/>
    <lineage>
        <taxon>Eukaryota</taxon>
        <taxon>Viridiplantae</taxon>
        <taxon>Streptophyta</taxon>
        <taxon>Embryophyta</taxon>
        <taxon>Tracheophyta</taxon>
        <taxon>Spermatophyta</taxon>
        <taxon>Magnoliopsida</taxon>
        <taxon>eudicotyledons</taxon>
        <taxon>Gunneridae</taxon>
        <taxon>Pentapetalae</taxon>
        <taxon>rosids</taxon>
        <taxon>fabids</taxon>
        <taxon>Fabales</taxon>
        <taxon>Fabaceae</taxon>
        <taxon>Papilionoideae</taxon>
        <taxon>50 kb inversion clade</taxon>
        <taxon>NPAAA clade</taxon>
        <taxon>indigoferoid/millettioid clade</taxon>
        <taxon>Phaseoleae</taxon>
        <taxon>Vigna</taxon>
    </lineage>
</organism>
<dbReference type="EMBL" id="AP015039">
    <property type="protein sequence ID" value="BAT89671.1"/>
    <property type="molecule type" value="Genomic_DNA"/>
</dbReference>
<sequence length="78" mass="8580">MALWARTSTWGAHPHIIPLPSIHSKKLSVLLLFLLIEMEQTVPCSQSKETPQRKVVAHLATSIFCHAGLDLNLGLADP</sequence>
<name>A0A0S3SA52_PHAAN</name>
<feature type="signal peptide" evidence="1">
    <location>
        <begin position="1"/>
        <end position="41"/>
    </location>
</feature>
<dbReference type="Proteomes" id="UP000291084">
    <property type="component" value="Chromosome 6"/>
</dbReference>